<sequence>LQREKEIRSAVDELARLGDSPSLSVNEVLKIQLLKQTIVRNYDEALNIAQQTGDKDLVREYERRRDKTVRALQMMKR</sequence>
<dbReference type="EMBL" id="JGCY01000044">
    <property type="protein sequence ID" value="EXY76985.1"/>
    <property type="molecule type" value="Genomic_DNA"/>
</dbReference>
<proteinExistence type="predicted"/>
<gene>
    <name evidence="1" type="ORF">M124_4116</name>
</gene>
<evidence type="ECO:0000313" key="1">
    <source>
        <dbReference type="EMBL" id="EXY76985.1"/>
    </source>
</evidence>
<feature type="non-terminal residue" evidence="1">
    <location>
        <position position="1"/>
    </location>
</feature>
<organism evidence="1 2">
    <name type="scientific">Bacteroides fragilis str. 3988T(B)14</name>
    <dbReference type="NCBI Taxonomy" id="1339315"/>
    <lineage>
        <taxon>Bacteria</taxon>
        <taxon>Pseudomonadati</taxon>
        <taxon>Bacteroidota</taxon>
        <taxon>Bacteroidia</taxon>
        <taxon>Bacteroidales</taxon>
        <taxon>Bacteroidaceae</taxon>
        <taxon>Bacteroides</taxon>
    </lineage>
</organism>
<reference evidence="1 2" key="1">
    <citation type="submission" date="2014-02" db="EMBL/GenBank/DDBJ databases">
        <authorList>
            <person name="Sears C."/>
            <person name="Carroll K."/>
            <person name="Sack B.R."/>
            <person name="Qadri F."/>
            <person name="Myers L.L."/>
            <person name="Chung G.-T."/>
            <person name="Escheverria P."/>
            <person name="Fraser C.M."/>
            <person name="Sadzewicz L."/>
            <person name="Shefchek K.A."/>
            <person name="Tallon L."/>
            <person name="Das S.P."/>
            <person name="Daugherty S."/>
            <person name="Mongodin E.F."/>
        </authorList>
    </citation>
    <scope>NUCLEOTIDE SEQUENCE [LARGE SCALE GENOMIC DNA]</scope>
    <source>
        <strain evidence="2">3988T(B)14</strain>
    </source>
</reference>
<accession>A0A015W942</accession>
<protein>
    <submittedName>
        <fullName evidence="1">Uncharacterized protein</fullName>
    </submittedName>
</protein>
<dbReference type="AlphaFoldDB" id="A0A015W942"/>
<dbReference type="Proteomes" id="UP000020529">
    <property type="component" value="Unassembled WGS sequence"/>
</dbReference>
<evidence type="ECO:0000313" key="2">
    <source>
        <dbReference type="Proteomes" id="UP000020529"/>
    </source>
</evidence>
<name>A0A015W942_BACFG</name>
<comment type="caution">
    <text evidence="1">The sequence shown here is derived from an EMBL/GenBank/DDBJ whole genome shotgun (WGS) entry which is preliminary data.</text>
</comment>